<gene>
    <name evidence="5" type="ORF">ACFQ1E_13000</name>
</gene>
<dbReference type="Gene3D" id="1.10.443.10">
    <property type="entry name" value="Intergrase catalytic core"/>
    <property type="match status" value="1"/>
</dbReference>
<evidence type="ECO:0000256" key="1">
    <source>
        <dbReference type="ARBA" id="ARBA00008857"/>
    </source>
</evidence>
<evidence type="ECO:0000256" key="3">
    <source>
        <dbReference type="ARBA" id="ARBA00023172"/>
    </source>
</evidence>
<accession>A0ABW3H987</accession>
<name>A0ABW3H987_9SPHN</name>
<dbReference type="RefSeq" id="WP_264944985.1">
    <property type="nucleotide sequence ID" value="NZ_JAPDRA010000006.1"/>
</dbReference>
<dbReference type="PANTHER" id="PTHR30629:SF2">
    <property type="entry name" value="PROPHAGE INTEGRASE INTS-RELATED"/>
    <property type="match status" value="1"/>
</dbReference>
<dbReference type="InterPro" id="IPR013762">
    <property type="entry name" value="Integrase-like_cat_sf"/>
</dbReference>
<dbReference type="EMBL" id="JBHTJG010000006">
    <property type="protein sequence ID" value="MFD0947260.1"/>
    <property type="molecule type" value="Genomic_DNA"/>
</dbReference>
<dbReference type="Pfam" id="PF00589">
    <property type="entry name" value="Phage_integrase"/>
    <property type="match status" value="1"/>
</dbReference>
<dbReference type="PROSITE" id="PS51898">
    <property type="entry name" value="TYR_RECOMBINASE"/>
    <property type="match status" value="1"/>
</dbReference>
<sequence>MARPPVATGAHVVPKKLASGLVWYVYAWRGGPQVARIDGPAKPKKLSPDILNKIAEAQAERQASATKEAATLRSLIRLWRSENPNRPSSPEWHRLAATTKKTWGAALDAIEAKWGDVPLTVFSDPRMKAKVVEWRDSRSSTPRGADIGVTVLKALLKFGTLRGKVLINVADGIPSLCGKNHADRAEIIWTDDDLTRFQAAVVELDMLPAWDALRLAVASGLRREDLATLTWDEIGPSAIVKKAKKRSRGERHFVRLPRVPELEAVLADLKTRRRASDTATVLVDECGKPWHLDRLTKAVAKVRDHAGIAHVDPETGQRRTKHLHDARGTFATKLMLTGKLTDQQVAEYMGWSAANVSRIRHVYVDQTAIVVAIGERINAAV</sequence>
<comment type="caution">
    <text evidence="5">The sequence shown here is derived from an EMBL/GenBank/DDBJ whole genome shotgun (WGS) entry which is preliminary data.</text>
</comment>
<feature type="domain" description="Tyr recombinase" evidence="4">
    <location>
        <begin position="184"/>
        <end position="376"/>
    </location>
</feature>
<dbReference type="Proteomes" id="UP001596977">
    <property type="component" value="Unassembled WGS sequence"/>
</dbReference>
<dbReference type="SUPFAM" id="SSF56349">
    <property type="entry name" value="DNA breaking-rejoining enzymes"/>
    <property type="match status" value="1"/>
</dbReference>
<comment type="similarity">
    <text evidence="1">Belongs to the 'phage' integrase family.</text>
</comment>
<dbReference type="InterPro" id="IPR002104">
    <property type="entry name" value="Integrase_catalytic"/>
</dbReference>
<proteinExistence type="inferred from homology"/>
<evidence type="ECO:0000256" key="2">
    <source>
        <dbReference type="ARBA" id="ARBA00022908"/>
    </source>
</evidence>
<keyword evidence="3" id="KW-0233">DNA recombination</keyword>
<protein>
    <submittedName>
        <fullName evidence="5">Tyrosine-type recombinase/integrase</fullName>
    </submittedName>
</protein>
<dbReference type="InterPro" id="IPR011010">
    <property type="entry name" value="DNA_brk_join_enz"/>
</dbReference>
<organism evidence="5 6">
    <name type="scientific">Sphingomonas canadensis</name>
    <dbReference type="NCBI Taxonomy" id="1219257"/>
    <lineage>
        <taxon>Bacteria</taxon>
        <taxon>Pseudomonadati</taxon>
        <taxon>Pseudomonadota</taxon>
        <taxon>Alphaproteobacteria</taxon>
        <taxon>Sphingomonadales</taxon>
        <taxon>Sphingomonadaceae</taxon>
        <taxon>Sphingomonas</taxon>
    </lineage>
</organism>
<dbReference type="InterPro" id="IPR050808">
    <property type="entry name" value="Phage_Integrase"/>
</dbReference>
<evidence type="ECO:0000313" key="5">
    <source>
        <dbReference type="EMBL" id="MFD0947260.1"/>
    </source>
</evidence>
<keyword evidence="6" id="KW-1185">Reference proteome</keyword>
<dbReference type="PANTHER" id="PTHR30629">
    <property type="entry name" value="PROPHAGE INTEGRASE"/>
    <property type="match status" value="1"/>
</dbReference>
<evidence type="ECO:0000259" key="4">
    <source>
        <dbReference type="PROSITE" id="PS51898"/>
    </source>
</evidence>
<evidence type="ECO:0000313" key="6">
    <source>
        <dbReference type="Proteomes" id="UP001596977"/>
    </source>
</evidence>
<reference evidence="6" key="1">
    <citation type="journal article" date="2019" name="Int. J. Syst. Evol. Microbiol.">
        <title>The Global Catalogue of Microorganisms (GCM) 10K type strain sequencing project: providing services to taxonomists for standard genome sequencing and annotation.</title>
        <authorList>
            <consortium name="The Broad Institute Genomics Platform"/>
            <consortium name="The Broad Institute Genome Sequencing Center for Infectious Disease"/>
            <person name="Wu L."/>
            <person name="Ma J."/>
        </authorList>
    </citation>
    <scope>NUCLEOTIDE SEQUENCE [LARGE SCALE GENOMIC DNA]</scope>
    <source>
        <strain evidence="6">CCUG 62982</strain>
    </source>
</reference>
<keyword evidence="2" id="KW-0229">DNA integration</keyword>